<dbReference type="AlphaFoldDB" id="A0ABD0KYM0"/>
<name>A0ABD0KYM0_9CAEN</name>
<sequence>MVIRLVRSVHKTVHRVMCLDVNALTIVCKAWVPMEKAGPDERRRVETIRVAQKGHQADSLDLTSALTFSCCAEMSPPGEQAAFLGREAGHRRRVAMAICPTSFTYCLKFERMLTRCGR</sequence>
<keyword evidence="2" id="KW-1185">Reference proteome</keyword>
<evidence type="ECO:0000313" key="2">
    <source>
        <dbReference type="Proteomes" id="UP001519460"/>
    </source>
</evidence>
<evidence type="ECO:0000313" key="1">
    <source>
        <dbReference type="EMBL" id="KAK7492247.1"/>
    </source>
</evidence>
<protein>
    <submittedName>
        <fullName evidence="1">Uncharacterized protein</fullName>
    </submittedName>
</protein>
<reference evidence="1 2" key="1">
    <citation type="journal article" date="2023" name="Sci. Data">
        <title>Genome assembly of the Korean intertidal mud-creeper Batillaria attramentaria.</title>
        <authorList>
            <person name="Patra A.K."/>
            <person name="Ho P.T."/>
            <person name="Jun S."/>
            <person name="Lee S.J."/>
            <person name="Kim Y."/>
            <person name="Won Y.J."/>
        </authorList>
    </citation>
    <scope>NUCLEOTIDE SEQUENCE [LARGE SCALE GENOMIC DNA]</scope>
    <source>
        <strain evidence="1">Wonlab-2016</strain>
    </source>
</reference>
<gene>
    <name evidence="1" type="ORF">BaRGS_00016544</name>
</gene>
<comment type="caution">
    <text evidence="1">The sequence shown here is derived from an EMBL/GenBank/DDBJ whole genome shotgun (WGS) entry which is preliminary data.</text>
</comment>
<proteinExistence type="predicted"/>
<accession>A0ABD0KYM0</accession>
<dbReference type="Proteomes" id="UP001519460">
    <property type="component" value="Unassembled WGS sequence"/>
</dbReference>
<organism evidence="1 2">
    <name type="scientific">Batillaria attramentaria</name>
    <dbReference type="NCBI Taxonomy" id="370345"/>
    <lineage>
        <taxon>Eukaryota</taxon>
        <taxon>Metazoa</taxon>
        <taxon>Spiralia</taxon>
        <taxon>Lophotrochozoa</taxon>
        <taxon>Mollusca</taxon>
        <taxon>Gastropoda</taxon>
        <taxon>Caenogastropoda</taxon>
        <taxon>Sorbeoconcha</taxon>
        <taxon>Cerithioidea</taxon>
        <taxon>Batillariidae</taxon>
        <taxon>Batillaria</taxon>
    </lineage>
</organism>
<dbReference type="EMBL" id="JACVVK020000105">
    <property type="protein sequence ID" value="KAK7492247.1"/>
    <property type="molecule type" value="Genomic_DNA"/>
</dbReference>